<dbReference type="RefSeq" id="XP_001021570.2">
    <property type="nucleotide sequence ID" value="XM_001021570.2"/>
</dbReference>
<dbReference type="InParanoid" id="I7M9C5"/>
<sequence length="1263" mass="150538">MNKIHFYYTSMHSIKNLAKSTQLQLRYKPTLQPFSSRSFTFNPLFAFSKIDMIGSENLNKSSKIEGNISRQVQNAYSMKNLLEIYLQIQDQITPFNFYFIAREMQTRFYSEDPKTLQKNHIFQKLIQYIESNIEKMPPYTQVEVLTLIRKCYQNGHLNENLTKKLAKQIDQLLQQSCERKNNNINPKLISQAHLDLVNLDICQEYWIEQLKIKLHDPNQLPYFTNQTIYNIFKSTEQFCKKKHSDFFYQLSVKSIPLIEQFDLDRLCNIFMLIAQLQLQFNTSHFRNPQALQVIKDEIMKKIDQNFTIRNGMYIIQAYTKAPHTLDNLLLQNVLKQMTIYLQNQQMNTRQIMQFLNYTSQLREGFKLSKTQIQQAYNLIIKQLRLKKDITPSLCLEVLTFMFDVDHNDDQILELIDNILRNQKQLGFTMLTKILQYMLKLKYDCSYLRKQLSGTFNIDVDQNFQKNLELIFIFNYEIKSNPNDHLQYKASVEKLTQNICNQIKNYESVALFLYYLDTYGKNYVAQKSEPFRIINKQFYEVYSQIYDQLNNNQKSYSLLNVCNWNIFDDQWQNFIMSKAQDLNDKELLSWIISKYIQDQNKIYLKLDLILKMCYYSKFDKNELFQLKVKAILNTPYLSIINKKGTPHPLLQKVFEQIDLKALNIKEQKVSFSMLIKSQRVFELSKIPSCFFVEAIMKLLEQTTTEDILADKQFQLTEVSQFLIQYDTELSELGQLNELNKKIISIKQLLDQQFEESNQNFGLVYLLKYLETTAWIYEKQIMTIQKDEIQFLSQKLLEKLQNIQLQNQTNQTLSSILLLAILQTKQIINLDILNQQFLLDLFTKSLNSLSVQGFVSYLEGMKMLRFFKQQQIQNNLNDGNQPNEEMEESDKKSLLNKYFRQIEYFYISKDAGKLPYVVTEFMIFFSTFKKFYSQPQVYNKLLQDILNLFNRFKISNLQEILKHIANVKLHHPQVLSLIYQHFDQNMLHYRSSFQDMLWNFALLGYVHQNKDSILLDKSQAYSSSSDEEFNDDKGQYISVIDKCFKLYGHYKIYYQYKMIWVMIFYDLQNQNKECFLQLLNEQFSQVTSEKHNLQFSSISFILDIVSHCVLYQPDIFEKLTQPKEKIIEASQNLLQIINNQNKNNQQTTNKQLIQDLVKQEKDFECKQDYLFEEYLLTADIYIPETKTIVLLEQDQFVNYDQQTLSGQGQLRKRFFEKLIEKLNSNNQQEQNKPYKLVSLNSWKLKNVGEKKEDQINYLKKHNIFV</sequence>
<dbReference type="AlphaFoldDB" id="I7M9C5"/>
<proteinExistence type="predicted"/>
<evidence type="ECO:0008006" key="3">
    <source>
        <dbReference type="Google" id="ProtNLM"/>
    </source>
</evidence>
<evidence type="ECO:0000313" key="1">
    <source>
        <dbReference type="EMBL" id="EAS01325.2"/>
    </source>
</evidence>
<evidence type="ECO:0000313" key="2">
    <source>
        <dbReference type="Proteomes" id="UP000009168"/>
    </source>
</evidence>
<keyword evidence="2" id="KW-1185">Reference proteome</keyword>
<accession>I7M9C5</accession>
<organism evidence="1 2">
    <name type="scientific">Tetrahymena thermophila (strain SB210)</name>
    <dbReference type="NCBI Taxonomy" id="312017"/>
    <lineage>
        <taxon>Eukaryota</taxon>
        <taxon>Sar</taxon>
        <taxon>Alveolata</taxon>
        <taxon>Ciliophora</taxon>
        <taxon>Intramacronucleata</taxon>
        <taxon>Oligohymenophorea</taxon>
        <taxon>Hymenostomatida</taxon>
        <taxon>Tetrahymenina</taxon>
        <taxon>Tetrahymenidae</taxon>
        <taxon>Tetrahymena</taxon>
    </lineage>
</organism>
<name>I7M9C5_TETTS</name>
<protein>
    <recommendedName>
        <fullName evidence="3">RAP domain protein</fullName>
    </recommendedName>
</protein>
<dbReference type="EMBL" id="GG662603">
    <property type="protein sequence ID" value="EAS01325.2"/>
    <property type="molecule type" value="Genomic_DNA"/>
</dbReference>
<dbReference type="GeneID" id="7838201"/>
<reference evidence="2" key="1">
    <citation type="journal article" date="2006" name="PLoS Biol.">
        <title>Macronuclear genome sequence of the ciliate Tetrahymena thermophila, a model eukaryote.</title>
        <authorList>
            <person name="Eisen J.A."/>
            <person name="Coyne R.S."/>
            <person name="Wu M."/>
            <person name="Wu D."/>
            <person name="Thiagarajan M."/>
            <person name="Wortman J.R."/>
            <person name="Badger J.H."/>
            <person name="Ren Q."/>
            <person name="Amedeo P."/>
            <person name="Jones K.M."/>
            <person name="Tallon L.J."/>
            <person name="Delcher A.L."/>
            <person name="Salzberg S.L."/>
            <person name="Silva J.C."/>
            <person name="Haas B.J."/>
            <person name="Majoros W.H."/>
            <person name="Farzad M."/>
            <person name="Carlton J.M."/>
            <person name="Smith R.K. Jr."/>
            <person name="Garg J."/>
            <person name="Pearlman R.E."/>
            <person name="Karrer K.M."/>
            <person name="Sun L."/>
            <person name="Manning G."/>
            <person name="Elde N.C."/>
            <person name="Turkewitz A.P."/>
            <person name="Asai D.J."/>
            <person name="Wilkes D.E."/>
            <person name="Wang Y."/>
            <person name="Cai H."/>
            <person name="Collins K."/>
            <person name="Stewart B.A."/>
            <person name="Lee S.R."/>
            <person name="Wilamowska K."/>
            <person name="Weinberg Z."/>
            <person name="Ruzzo W.L."/>
            <person name="Wloga D."/>
            <person name="Gaertig J."/>
            <person name="Frankel J."/>
            <person name="Tsao C.-C."/>
            <person name="Gorovsky M.A."/>
            <person name="Keeling P.J."/>
            <person name="Waller R.F."/>
            <person name="Patron N.J."/>
            <person name="Cherry J.M."/>
            <person name="Stover N.A."/>
            <person name="Krieger C.J."/>
            <person name="del Toro C."/>
            <person name="Ryder H.F."/>
            <person name="Williamson S.C."/>
            <person name="Barbeau R.A."/>
            <person name="Hamilton E.P."/>
            <person name="Orias E."/>
        </authorList>
    </citation>
    <scope>NUCLEOTIDE SEQUENCE [LARGE SCALE GENOMIC DNA]</scope>
    <source>
        <strain evidence="2">SB210</strain>
    </source>
</reference>
<dbReference type="Proteomes" id="UP000009168">
    <property type="component" value="Unassembled WGS sequence"/>
</dbReference>
<dbReference type="KEGG" id="tet:TTHERM_00149350"/>
<gene>
    <name evidence="1" type="ORF">TTHERM_00149350</name>
</gene>